<organism evidence="1 2">
    <name type="scientific">Brevibacterium pityocampae</name>
    <dbReference type="NCBI Taxonomy" id="506594"/>
    <lineage>
        <taxon>Bacteria</taxon>
        <taxon>Bacillati</taxon>
        <taxon>Actinomycetota</taxon>
        <taxon>Actinomycetes</taxon>
        <taxon>Micrococcales</taxon>
        <taxon>Brevibacteriaceae</taxon>
        <taxon>Brevibacterium</taxon>
    </lineage>
</organism>
<dbReference type="EMBL" id="BAABGL010000012">
    <property type="protein sequence ID" value="GAA4391436.1"/>
    <property type="molecule type" value="Genomic_DNA"/>
</dbReference>
<proteinExistence type="predicted"/>
<gene>
    <name evidence="1" type="ORF">GCM10023167_18810</name>
</gene>
<evidence type="ECO:0008006" key="3">
    <source>
        <dbReference type="Google" id="ProtNLM"/>
    </source>
</evidence>
<evidence type="ECO:0000313" key="2">
    <source>
        <dbReference type="Proteomes" id="UP001500642"/>
    </source>
</evidence>
<protein>
    <recommendedName>
        <fullName evidence="3">Bacteriocin biosynthesis cyclodehydratase domain-containing protein</fullName>
    </recommendedName>
</protein>
<dbReference type="RefSeq" id="WP_137319385.1">
    <property type="nucleotide sequence ID" value="NZ_BAABGL010000012.1"/>
</dbReference>
<reference evidence="2" key="1">
    <citation type="journal article" date="2019" name="Int. J. Syst. Evol. Microbiol.">
        <title>The Global Catalogue of Microorganisms (GCM) 10K type strain sequencing project: providing services to taxonomists for standard genome sequencing and annotation.</title>
        <authorList>
            <consortium name="The Broad Institute Genomics Platform"/>
            <consortium name="The Broad Institute Genome Sequencing Center for Infectious Disease"/>
            <person name="Wu L."/>
            <person name="Ma J."/>
        </authorList>
    </citation>
    <scope>NUCLEOTIDE SEQUENCE [LARGE SCALE GENOMIC DNA]</scope>
    <source>
        <strain evidence="2">JCM 17808</strain>
    </source>
</reference>
<accession>A0ABP8JIJ2</accession>
<keyword evidence="2" id="KW-1185">Reference proteome</keyword>
<sequence>MYQLFHSVPVVWRSDRCVQFGIDEPILIDGLTPQDTELISVLRMGIGIDDFFDRAEHLGVSSARASSLLALLDEAGVLVPLGPDAAPRRPTVHVDPLAANLGVSPTQIAATLAATPVLVLGPYAEELLPVLAAAGFDAHRIGRAEESTGYRSPLVVLTGVWVEDAVSAGYLVENGIDHQQVVVGQAQATISHVIVPGSTPCTRCRVNLRTEEDADWLLAWRTLWKQSPRPARTDPVLSTLAVAHTALVLRNHLLGCTPVPVDAVVTLPSGAVTEIGVDFHGECDCRIPVAGRFHVPA</sequence>
<name>A0ABP8JIJ2_9MICO</name>
<evidence type="ECO:0000313" key="1">
    <source>
        <dbReference type="EMBL" id="GAA4391436.1"/>
    </source>
</evidence>
<dbReference type="Proteomes" id="UP001500642">
    <property type="component" value="Unassembled WGS sequence"/>
</dbReference>
<comment type="caution">
    <text evidence="1">The sequence shown here is derived from an EMBL/GenBank/DDBJ whole genome shotgun (WGS) entry which is preliminary data.</text>
</comment>